<feature type="region of interest" description="Disordered" evidence="3">
    <location>
        <begin position="111"/>
        <end position="203"/>
    </location>
</feature>
<accession>A0A836CB10</accession>
<dbReference type="GO" id="GO:0006364">
    <property type="term" value="P:rRNA processing"/>
    <property type="evidence" value="ECO:0007669"/>
    <property type="project" value="UniProtKB-KW"/>
</dbReference>
<dbReference type="EMBL" id="JAFCMP010000515">
    <property type="protein sequence ID" value="KAG5178463.1"/>
    <property type="molecule type" value="Genomic_DNA"/>
</dbReference>
<keyword evidence="5" id="KW-1185">Reference proteome</keyword>
<sequence length="203" mass="22000">MASLNEAWELFKQGVGSVLRQWTALQLAVDNNWGGGNSQQKALAMEAELVEMFRTKKQVYRDEVEDYLNAYLDDHFGTYAEDDRRIAVVLLDMFAKCGAMDFTLVRNTLAQEQSRRAKPLRSVPAEGADDPDDVTTNIAQGVAAGGMDAMDEADSDGDSDGDGGEDEQPQQPAAAAAKAAPAPRMVDPDGWETVTKKKGKGRG</sequence>
<keyword evidence="2" id="KW-0698">rRNA processing</keyword>
<reference evidence="4" key="1">
    <citation type="submission" date="2021-02" db="EMBL/GenBank/DDBJ databases">
        <title>First Annotated Genome of the Yellow-green Alga Tribonema minus.</title>
        <authorList>
            <person name="Mahan K.M."/>
        </authorList>
    </citation>
    <scope>NUCLEOTIDE SEQUENCE</scope>
    <source>
        <strain evidence="4">UTEX B ZZ1240</strain>
    </source>
</reference>
<protein>
    <submittedName>
        <fullName evidence="4">Pre-rRNA-processing protein TSR2-domain-containing protein</fullName>
    </submittedName>
</protein>
<evidence type="ECO:0000256" key="1">
    <source>
        <dbReference type="ARBA" id="ARBA00006524"/>
    </source>
</evidence>
<evidence type="ECO:0000256" key="3">
    <source>
        <dbReference type="SAM" id="MobiDB-lite"/>
    </source>
</evidence>
<dbReference type="Proteomes" id="UP000664859">
    <property type="component" value="Unassembled WGS sequence"/>
</dbReference>
<feature type="compositionally biased region" description="Acidic residues" evidence="3">
    <location>
        <begin position="149"/>
        <end position="168"/>
    </location>
</feature>
<comment type="similarity">
    <text evidence="1">Belongs to the TSR2 family.</text>
</comment>
<proteinExistence type="inferred from homology"/>
<evidence type="ECO:0000256" key="2">
    <source>
        <dbReference type="ARBA" id="ARBA00022552"/>
    </source>
</evidence>
<comment type="caution">
    <text evidence="4">The sequence shown here is derived from an EMBL/GenBank/DDBJ whole genome shotgun (WGS) entry which is preliminary data.</text>
</comment>
<gene>
    <name evidence="4" type="ORF">JKP88DRAFT_201730</name>
</gene>
<organism evidence="4 5">
    <name type="scientific">Tribonema minus</name>
    <dbReference type="NCBI Taxonomy" id="303371"/>
    <lineage>
        <taxon>Eukaryota</taxon>
        <taxon>Sar</taxon>
        <taxon>Stramenopiles</taxon>
        <taxon>Ochrophyta</taxon>
        <taxon>PX clade</taxon>
        <taxon>Xanthophyceae</taxon>
        <taxon>Tribonematales</taxon>
        <taxon>Tribonemataceae</taxon>
        <taxon>Tribonema</taxon>
    </lineage>
</organism>
<name>A0A836CB10_9STRA</name>
<dbReference type="InterPro" id="IPR019398">
    <property type="entry name" value="Pre-rRNA_process_TSR2"/>
</dbReference>
<feature type="compositionally biased region" description="Low complexity" evidence="3">
    <location>
        <begin position="169"/>
        <end position="183"/>
    </location>
</feature>
<dbReference type="Pfam" id="PF10273">
    <property type="entry name" value="WGG"/>
    <property type="match status" value="1"/>
</dbReference>
<evidence type="ECO:0000313" key="4">
    <source>
        <dbReference type="EMBL" id="KAG5178463.1"/>
    </source>
</evidence>
<dbReference type="OrthoDB" id="263560at2759"/>
<dbReference type="AlphaFoldDB" id="A0A836CB10"/>
<dbReference type="PANTHER" id="PTHR21250">
    <property type="entry name" value="PRE-RRNA-PROCESSING PROTEIN TSR2 HOMOLOG"/>
    <property type="match status" value="1"/>
</dbReference>
<evidence type="ECO:0000313" key="5">
    <source>
        <dbReference type="Proteomes" id="UP000664859"/>
    </source>
</evidence>